<evidence type="ECO:0000256" key="6">
    <source>
        <dbReference type="SAM" id="MobiDB-lite"/>
    </source>
</evidence>
<keyword evidence="8" id="KW-1185">Reference proteome</keyword>
<dbReference type="Gene3D" id="1.25.40.10">
    <property type="entry name" value="Tetratricopeptide repeat domain"/>
    <property type="match status" value="1"/>
</dbReference>
<dbReference type="InterPro" id="IPR059164">
    <property type="entry name" value="HAT_PRP39_C"/>
</dbReference>
<dbReference type="STRING" id="29655.A0A0K9PKQ0"/>
<dbReference type="PANTHER" id="PTHR17204">
    <property type="entry name" value="PRE-MRNA PROCESSING PROTEIN PRP39-RELATED"/>
    <property type="match status" value="1"/>
</dbReference>
<protein>
    <recommendedName>
        <fullName evidence="9">Pre-mRNA-processing factor 39</fullName>
    </recommendedName>
</protein>
<feature type="compositionally biased region" description="Low complexity" evidence="6">
    <location>
        <begin position="277"/>
        <end position="286"/>
    </location>
</feature>
<dbReference type="InterPro" id="IPR011990">
    <property type="entry name" value="TPR-like_helical_dom_sf"/>
</dbReference>
<evidence type="ECO:0000256" key="5">
    <source>
        <dbReference type="ARBA" id="ARBA00023242"/>
    </source>
</evidence>
<evidence type="ECO:0008006" key="9">
    <source>
        <dbReference type="Google" id="ProtNLM"/>
    </source>
</evidence>
<keyword evidence="4" id="KW-0508">mRNA splicing</keyword>
<gene>
    <name evidence="7" type="ORF">ZOSMA_20G00230</name>
</gene>
<organism evidence="7 8">
    <name type="scientific">Zostera marina</name>
    <name type="common">Eelgrass</name>
    <dbReference type="NCBI Taxonomy" id="29655"/>
    <lineage>
        <taxon>Eukaryota</taxon>
        <taxon>Viridiplantae</taxon>
        <taxon>Streptophyta</taxon>
        <taxon>Embryophyta</taxon>
        <taxon>Tracheophyta</taxon>
        <taxon>Spermatophyta</taxon>
        <taxon>Magnoliopsida</taxon>
        <taxon>Liliopsida</taxon>
        <taxon>Zosteraceae</taxon>
        <taxon>Zostera</taxon>
    </lineage>
</organism>
<dbReference type="EMBL" id="LFYR01000757">
    <property type="protein sequence ID" value="KMZ69546.1"/>
    <property type="molecule type" value="Genomic_DNA"/>
</dbReference>
<keyword evidence="2" id="KW-0507">mRNA processing</keyword>
<sequence>MEASGSMELANNALARATQVFVKKQPDIHLFAARFKEHNGDIEGARAEYQFIYSECSSVLLEAIVKHANMEYRLGNKDAAFSIYEATISSEQSKEHTQILPSLFVQYSRFAFLVAGNAEKAREIITNAIGKVHISKFFIEAVIHLESLFPSPKKIDYLESLVEKFLLPSPDDSNVASTSCREEVSCIFLEFLDLFGDSQSIKKAENRHFKSFLHQRSTSVSRKRRSEDYLESDKIKFSKTHMGGDLSSNQSVMGAYPNTQQNPWPGGYGQNPPAWTQPPQVQGQQQWNSGYAPQDGYSGYGSYGSYAQPQVPASVPQTTTYGAYPVTSSAQAYPQQNYTQPAAAPSYATQATTPATQAYYSNYY</sequence>
<dbReference type="OrthoDB" id="10265668at2759"/>
<dbReference type="Pfam" id="PF23241">
    <property type="entry name" value="HAT_PRP39_C"/>
    <property type="match status" value="1"/>
</dbReference>
<keyword evidence="3" id="KW-0677">Repeat</keyword>
<dbReference type="AlphaFoldDB" id="A0A0K9PKQ0"/>
<feature type="region of interest" description="Disordered" evidence="6">
    <location>
        <begin position="264"/>
        <end position="294"/>
    </location>
</feature>
<dbReference type="PANTHER" id="PTHR17204:SF5">
    <property type="entry name" value="PRE-MRNA-PROCESSING FACTOR 39"/>
    <property type="match status" value="1"/>
</dbReference>
<comment type="subcellular location">
    <subcellularLocation>
        <location evidence="1">Nucleus</location>
    </subcellularLocation>
</comment>
<evidence type="ECO:0000313" key="7">
    <source>
        <dbReference type="EMBL" id="KMZ69546.1"/>
    </source>
</evidence>
<dbReference type="GO" id="GO:0008380">
    <property type="term" value="P:RNA splicing"/>
    <property type="evidence" value="ECO:0007669"/>
    <property type="project" value="UniProtKB-KW"/>
</dbReference>
<dbReference type="FunFam" id="1.25.40.10:FF:000159">
    <property type="entry name" value="Tetratricopeptide repeat (TPR)-like superfamily protein"/>
    <property type="match status" value="1"/>
</dbReference>
<dbReference type="GO" id="GO:0006397">
    <property type="term" value="P:mRNA processing"/>
    <property type="evidence" value="ECO:0007669"/>
    <property type="project" value="UniProtKB-KW"/>
</dbReference>
<dbReference type="SUPFAM" id="SSF48452">
    <property type="entry name" value="TPR-like"/>
    <property type="match status" value="1"/>
</dbReference>
<name>A0A0K9PKQ0_ZOSMR</name>
<evidence type="ECO:0000256" key="3">
    <source>
        <dbReference type="ARBA" id="ARBA00022737"/>
    </source>
</evidence>
<keyword evidence="5" id="KW-0539">Nucleus</keyword>
<comment type="caution">
    <text evidence="7">The sequence shown here is derived from an EMBL/GenBank/DDBJ whole genome shotgun (WGS) entry which is preliminary data.</text>
</comment>
<dbReference type="OMA" id="GMSAYPN"/>
<evidence type="ECO:0000313" key="8">
    <source>
        <dbReference type="Proteomes" id="UP000036987"/>
    </source>
</evidence>
<accession>A0A0K9PKQ0</accession>
<reference evidence="8" key="1">
    <citation type="journal article" date="2016" name="Nature">
        <title>The genome of the seagrass Zostera marina reveals angiosperm adaptation to the sea.</title>
        <authorList>
            <person name="Olsen J.L."/>
            <person name="Rouze P."/>
            <person name="Verhelst B."/>
            <person name="Lin Y.-C."/>
            <person name="Bayer T."/>
            <person name="Collen J."/>
            <person name="Dattolo E."/>
            <person name="De Paoli E."/>
            <person name="Dittami S."/>
            <person name="Maumus F."/>
            <person name="Michel G."/>
            <person name="Kersting A."/>
            <person name="Lauritano C."/>
            <person name="Lohaus R."/>
            <person name="Toepel M."/>
            <person name="Tonon T."/>
            <person name="Vanneste K."/>
            <person name="Amirebrahimi M."/>
            <person name="Brakel J."/>
            <person name="Bostroem C."/>
            <person name="Chovatia M."/>
            <person name="Grimwood J."/>
            <person name="Jenkins J.W."/>
            <person name="Jueterbock A."/>
            <person name="Mraz A."/>
            <person name="Stam W.T."/>
            <person name="Tice H."/>
            <person name="Bornberg-Bauer E."/>
            <person name="Green P.J."/>
            <person name="Pearson G.A."/>
            <person name="Procaccini G."/>
            <person name="Duarte C.M."/>
            <person name="Schmutz J."/>
            <person name="Reusch T.B.H."/>
            <person name="Van de Peer Y."/>
        </authorList>
    </citation>
    <scope>NUCLEOTIDE SEQUENCE [LARGE SCALE GENOMIC DNA]</scope>
    <source>
        <strain evidence="8">cv. Finnish</strain>
    </source>
</reference>
<evidence type="ECO:0000256" key="2">
    <source>
        <dbReference type="ARBA" id="ARBA00022664"/>
    </source>
</evidence>
<evidence type="ECO:0000256" key="4">
    <source>
        <dbReference type="ARBA" id="ARBA00023187"/>
    </source>
</evidence>
<evidence type="ECO:0000256" key="1">
    <source>
        <dbReference type="ARBA" id="ARBA00004123"/>
    </source>
</evidence>
<dbReference type="GO" id="GO:0005634">
    <property type="term" value="C:nucleus"/>
    <property type="evidence" value="ECO:0007669"/>
    <property type="project" value="UniProtKB-SubCell"/>
</dbReference>
<proteinExistence type="predicted"/>
<dbReference type="Proteomes" id="UP000036987">
    <property type="component" value="Unassembled WGS sequence"/>
</dbReference>